<keyword evidence="3" id="KW-1185">Reference proteome</keyword>
<name>A0AAV1KKE7_9NEOP</name>
<reference evidence="2 3" key="1">
    <citation type="submission" date="2023-11" db="EMBL/GenBank/DDBJ databases">
        <authorList>
            <person name="Hedman E."/>
            <person name="Englund M."/>
            <person name="Stromberg M."/>
            <person name="Nyberg Akerstrom W."/>
            <person name="Nylinder S."/>
            <person name="Jareborg N."/>
            <person name="Kallberg Y."/>
            <person name="Kronander E."/>
        </authorList>
    </citation>
    <scope>NUCLEOTIDE SEQUENCE [LARGE SCALE GENOMIC DNA]</scope>
</reference>
<accession>A0AAV1KKE7</accession>
<comment type="caution">
    <text evidence="2">The sequence shown here is derived from an EMBL/GenBank/DDBJ whole genome shotgun (WGS) entry which is preliminary data.</text>
</comment>
<sequence length="1067" mass="123460">MTLRTPRRRISPRAKRRYRAIKEFLRRALGTTSQPDTKTNSNISVSVSDLKHKIVGIEKQLDQVSQHCRDLITVDDGTRCESLTRTLQNNESKNNIRNNPIQINPVETKVLYKTSENLYKNCEESDFTSRISNLYDKQSLTRLANKSAPKIDCDNIRNKKKIRKCENEHVVNEIDSNSKTRKKVLNYENNKPQFLTASYYSSIDLIKSDIPTRRHEKRRPKIEYNKEIITKDSKKNTEVEERNNIEFVVRKNDERNKRKRYKPDKKELDKDFIDDIIRRQYKPVKLFNKRESDLSQLSAPLCRDQDFSVHENIQEGSELCSCCYDEPINNDEVGYRRRSDSSDVRSICDTRLYSSKRYPRLKQSRRNQEYYNDSLYDLVPVKEKSSPKSRRKFANDNIIPYDHYKEVPPSPRSLRPRLNLKAQHYDGFDKSSPYVTHCHQKEKSKIQNINKDLENHDSSDFVIPENNQVLIQTSASLEAPNFSNQNDVDDTLQYPSFAQNPTNLLVNDLSFNKTQETDICVDKTDKALCEIKDILQTFLEEMKRETTSDKSDALDKTLNKSENQKHDTEKVNVPMFPNSSHSFNYTNDPFTGKPCVPGFPNACCYPLLPVCPINCVQSGYVMPNHSYTCAACPTHPKEAVIQEKEVTINSDTAKDQNKCPNDETQQLIKEIYNFVKQSPKPKRNAELRDVSIENIDVLEEKPETKLLTSRSVGAGSNLSVHDVKVGTSQMKCYSKSCEAFGSKKADDNLYSSGSYSDTILEKLSLEAAATQPSDFDFSSILDMKVKPRKQKTFSNVLRSFGSLLKKRKKDVIEELSESESTVEIDDINPISPFKQQVTNYMMHGEEYYQQPPFPPRHAYQHRQPECTYRQSVGLESRHDYQHLPPKHAFDPYAPMTRDRTVHPNSQYQGTSPSYSASFDNPYNQIPPQVPLCLKEIEVKSIGTQSEKKQSLFETFKRKIAQQKQQIDPLEEAHITVAQMMTKKPGIMNWKNLHEKAMQTNAANLNFSYKNTQKQLAETDMTIRNAMVKRFFYKRNPFSSRNPIVQTLLGKDKPMEEPINLLRGRMFV</sequence>
<feature type="region of interest" description="Disordered" evidence="1">
    <location>
        <begin position="899"/>
        <end position="920"/>
    </location>
</feature>
<evidence type="ECO:0000256" key="1">
    <source>
        <dbReference type="SAM" id="MobiDB-lite"/>
    </source>
</evidence>
<organism evidence="2 3">
    <name type="scientific">Parnassius mnemosyne</name>
    <name type="common">clouded apollo</name>
    <dbReference type="NCBI Taxonomy" id="213953"/>
    <lineage>
        <taxon>Eukaryota</taxon>
        <taxon>Metazoa</taxon>
        <taxon>Ecdysozoa</taxon>
        <taxon>Arthropoda</taxon>
        <taxon>Hexapoda</taxon>
        <taxon>Insecta</taxon>
        <taxon>Pterygota</taxon>
        <taxon>Neoptera</taxon>
        <taxon>Endopterygota</taxon>
        <taxon>Lepidoptera</taxon>
        <taxon>Glossata</taxon>
        <taxon>Ditrysia</taxon>
        <taxon>Papilionoidea</taxon>
        <taxon>Papilionidae</taxon>
        <taxon>Parnassiinae</taxon>
        <taxon>Parnassini</taxon>
        <taxon>Parnassius</taxon>
        <taxon>Driopa</taxon>
    </lineage>
</organism>
<evidence type="ECO:0000313" key="3">
    <source>
        <dbReference type="Proteomes" id="UP001314205"/>
    </source>
</evidence>
<gene>
    <name evidence="2" type="ORF">PARMNEM_LOCUS3890</name>
</gene>
<evidence type="ECO:0000313" key="2">
    <source>
        <dbReference type="EMBL" id="CAK1582352.1"/>
    </source>
</evidence>
<feature type="compositionally biased region" description="Polar residues" evidence="1">
    <location>
        <begin position="902"/>
        <end position="920"/>
    </location>
</feature>
<protein>
    <submittedName>
        <fullName evidence="2">Uncharacterized protein</fullName>
    </submittedName>
</protein>
<proteinExistence type="predicted"/>
<feature type="region of interest" description="Disordered" evidence="1">
    <location>
        <begin position="545"/>
        <end position="575"/>
    </location>
</feature>
<dbReference type="EMBL" id="CAVLGL010000035">
    <property type="protein sequence ID" value="CAK1582352.1"/>
    <property type="molecule type" value="Genomic_DNA"/>
</dbReference>
<feature type="compositionally biased region" description="Basic and acidic residues" evidence="1">
    <location>
        <begin position="545"/>
        <end position="570"/>
    </location>
</feature>
<dbReference type="AlphaFoldDB" id="A0AAV1KKE7"/>
<dbReference type="Proteomes" id="UP001314205">
    <property type="component" value="Unassembled WGS sequence"/>
</dbReference>